<feature type="compositionally biased region" description="Low complexity" evidence="1">
    <location>
        <begin position="64"/>
        <end position="74"/>
    </location>
</feature>
<keyword evidence="3" id="KW-1185">Reference proteome</keyword>
<reference evidence="2" key="1">
    <citation type="submission" date="2022-10" db="EMBL/GenBank/DDBJ databases">
        <title>The complete genomes of actinobacterial strains from the NBC collection.</title>
        <authorList>
            <person name="Joergensen T.S."/>
            <person name="Alvarez Arevalo M."/>
            <person name="Sterndorff E.B."/>
            <person name="Faurdal D."/>
            <person name="Vuksanovic O."/>
            <person name="Mourched A.-S."/>
            <person name="Charusanti P."/>
            <person name="Shaw S."/>
            <person name="Blin K."/>
            <person name="Weber T."/>
        </authorList>
    </citation>
    <scope>NUCLEOTIDE SEQUENCE</scope>
    <source>
        <strain evidence="2">NBC_00248</strain>
    </source>
</reference>
<evidence type="ECO:0000313" key="2">
    <source>
        <dbReference type="EMBL" id="WUQ13526.1"/>
    </source>
</evidence>
<dbReference type="EMBL" id="CP108090">
    <property type="protein sequence ID" value="WUQ13526.1"/>
    <property type="molecule type" value="Genomic_DNA"/>
</dbReference>
<name>A0ABZ1TEL5_STRVG</name>
<proteinExistence type="predicted"/>
<feature type="region of interest" description="Disordered" evidence="1">
    <location>
        <begin position="39"/>
        <end position="74"/>
    </location>
</feature>
<dbReference type="Proteomes" id="UP001432039">
    <property type="component" value="Chromosome"/>
</dbReference>
<gene>
    <name evidence="2" type="ORF">OG517_19925</name>
</gene>
<evidence type="ECO:0000313" key="3">
    <source>
        <dbReference type="Proteomes" id="UP001432039"/>
    </source>
</evidence>
<organism evidence="2 3">
    <name type="scientific">Streptomyces virginiae</name>
    <name type="common">Streptomyces cinnamonensis</name>
    <dbReference type="NCBI Taxonomy" id="1961"/>
    <lineage>
        <taxon>Bacteria</taxon>
        <taxon>Bacillati</taxon>
        <taxon>Actinomycetota</taxon>
        <taxon>Actinomycetes</taxon>
        <taxon>Kitasatosporales</taxon>
        <taxon>Streptomycetaceae</taxon>
        <taxon>Streptomyces</taxon>
    </lineage>
</organism>
<protein>
    <recommendedName>
        <fullName evidence="4">Amidohydrolase 3 domain-containing protein</fullName>
    </recommendedName>
</protein>
<evidence type="ECO:0008006" key="4">
    <source>
        <dbReference type="Google" id="ProtNLM"/>
    </source>
</evidence>
<evidence type="ECO:0000256" key="1">
    <source>
        <dbReference type="SAM" id="MobiDB-lite"/>
    </source>
</evidence>
<sequence length="74" mass="7514">MVDRLGDRHGPGHGEQDVAVIPDAGEIVSRDGDLRGAVVDGRPLATLTNDDRPGGDPVCPPVGGPRAPAARTPA</sequence>
<dbReference type="RefSeq" id="WP_328962479.1">
    <property type="nucleotide sequence ID" value="NZ_CP108090.1"/>
</dbReference>
<accession>A0ABZ1TEL5</accession>